<comment type="caution">
    <text evidence="1">The sequence shown here is derived from an EMBL/GenBank/DDBJ whole genome shotgun (WGS) entry which is preliminary data.</text>
</comment>
<protein>
    <recommendedName>
        <fullName evidence="2">Phage tail tape measure protein domain-containing protein</fullName>
    </recommendedName>
</protein>
<gene>
    <name evidence="1" type="ORF">S01H1_34502</name>
</gene>
<evidence type="ECO:0008006" key="2">
    <source>
        <dbReference type="Google" id="ProtNLM"/>
    </source>
</evidence>
<feature type="non-terminal residue" evidence="1">
    <location>
        <position position="1"/>
    </location>
</feature>
<proteinExistence type="predicted"/>
<dbReference type="AlphaFoldDB" id="X0VUB0"/>
<accession>X0VUB0</accession>
<sequence>AVMLPDAMKYLGKVSRATGTSLDYLLDSLVIGVGRLSPMILDNLSIQVSLAEASQRAADMFGVSTKALSKQQKQLGMANVVMEKLAVNTAHMPDVTGTATAQMASFGTMIKDVRTEIGLRFLPLLSEWMGVMNAVGGAVLPKLIPVAESVANALMGIVTWVKQLIPFEDLVGRIGQAFLVLKDIVLQTIAPIIQIWTNWFNIIKAQVGGIVKLLMGDLGESLSDLGSTFRTAFIRMIPVIQEVAKYLNYFFRVARDVFVGITALLKGDTERA</sequence>
<organism evidence="1">
    <name type="scientific">marine sediment metagenome</name>
    <dbReference type="NCBI Taxonomy" id="412755"/>
    <lineage>
        <taxon>unclassified sequences</taxon>
        <taxon>metagenomes</taxon>
        <taxon>ecological metagenomes</taxon>
    </lineage>
</organism>
<feature type="non-terminal residue" evidence="1">
    <location>
        <position position="272"/>
    </location>
</feature>
<reference evidence="1" key="1">
    <citation type="journal article" date="2014" name="Front. Microbiol.">
        <title>High frequency of phylogenetically diverse reductive dehalogenase-homologous genes in deep subseafloor sedimentary metagenomes.</title>
        <authorList>
            <person name="Kawai M."/>
            <person name="Futagami T."/>
            <person name="Toyoda A."/>
            <person name="Takaki Y."/>
            <person name="Nishi S."/>
            <person name="Hori S."/>
            <person name="Arai W."/>
            <person name="Tsubouchi T."/>
            <person name="Morono Y."/>
            <person name="Uchiyama I."/>
            <person name="Ito T."/>
            <person name="Fujiyama A."/>
            <person name="Inagaki F."/>
            <person name="Takami H."/>
        </authorList>
    </citation>
    <scope>NUCLEOTIDE SEQUENCE</scope>
    <source>
        <strain evidence="1">Expedition CK06-06</strain>
    </source>
</reference>
<dbReference type="EMBL" id="BARS01021482">
    <property type="protein sequence ID" value="GAG04136.1"/>
    <property type="molecule type" value="Genomic_DNA"/>
</dbReference>
<evidence type="ECO:0000313" key="1">
    <source>
        <dbReference type="EMBL" id="GAG04136.1"/>
    </source>
</evidence>
<name>X0VUB0_9ZZZZ</name>